<comment type="similarity">
    <text evidence="2">Belongs to the outer membrane factor (OMF) (TC 1.B.17) family.</text>
</comment>
<name>A0ABY4SFX5_AQUTE</name>
<dbReference type="Gene3D" id="1.20.1600.10">
    <property type="entry name" value="Outer membrane efflux proteins (OEP)"/>
    <property type="match status" value="1"/>
</dbReference>
<dbReference type="PANTHER" id="PTHR30026:SF20">
    <property type="entry name" value="OUTER MEMBRANE PROTEIN TOLC"/>
    <property type="match status" value="1"/>
</dbReference>
<evidence type="ECO:0000313" key="11">
    <source>
        <dbReference type="Proteomes" id="UP001056201"/>
    </source>
</evidence>
<dbReference type="RefSeq" id="WP_250199210.1">
    <property type="nucleotide sequence ID" value="NZ_CP097636.1"/>
</dbReference>
<dbReference type="EMBL" id="CP097636">
    <property type="protein sequence ID" value="URI11012.1"/>
    <property type="molecule type" value="Genomic_DNA"/>
</dbReference>
<keyword evidence="5" id="KW-0812">Transmembrane</keyword>
<dbReference type="InterPro" id="IPR003423">
    <property type="entry name" value="OMP_efflux"/>
</dbReference>
<evidence type="ECO:0000256" key="5">
    <source>
        <dbReference type="ARBA" id="ARBA00022692"/>
    </source>
</evidence>
<keyword evidence="4" id="KW-1134">Transmembrane beta strand</keyword>
<comment type="subcellular location">
    <subcellularLocation>
        <location evidence="1">Cell outer membrane</location>
    </subcellularLocation>
</comment>
<keyword evidence="9" id="KW-0732">Signal</keyword>
<protein>
    <submittedName>
        <fullName evidence="10">TolC family outer membrane protein</fullName>
    </submittedName>
</protein>
<feature type="coiled-coil region" evidence="8">
    <location>
        <begin position="115"/>
        <end position="174"/>
    </location>
</feature>
<evidence type="ECO:0000256" key="6">
    <source>
        <dbReference type="ARBA" id="ARBA00023136"/>
    </source>
</evidence>
<sequence>MPYPCPRLRPGRLMLATLLALGASAAARAESLIELYNAARPYDATYLAARALADSNQFRAAQADALRLPSIGVGASHTNARTDWRTRDLELKSRTTVVGLSGRQTLFNRADSATIAQAQVLLDASAAELETAEQDLVVRVAQAYFDVLAAQDTLGTAQANKKAINEQLASAKRNFEVGTATITDTREAQARYDLATAQELAAENDLRTRRVVLDQLVGRANVQPNPLKQPVMLPDLAPTDAEAWVTSAWDTHPGVRRALAGLETARLETEKARAGHLPTVELTAQLGGQRQRGNAADLPGNSVPASVGVEMNLPLFAGFAIQNRVKETLALEERARNDLDAARRSVATATRTAFFQVQSGLAQARALEAAEASSKLALEATQLGYRVGVRVNLDVLNAQTQLFTTQRDLAFARYNVLLGTLRLKQAAGQLRADDLLAINTLLMP</sequence>
<dbReference type="Proteomes" id="UP001056201">
    <property type="component" value="Chromosome 2"/>
</dbReference>
<evidence type="ECO:0000313" key="10">
    <source>
        <dbReference type="EMBL" id="URI11012.1"/>
    </source>
</evidence>
<dbReference type="InterPro" id="IPR051906">
    <property type="entry name" value="TolC-like"/>
</dbReference>
<keyword evidence="7" id="KW-0998">Cell outer membrane</keyword>
<keyword evidence="11" id="KW-1185">Reference proteome</keyword>
<feature type="chain" id="PRO_5046288897" evidence="9">
    <location>
        <begin position="30"/>
        <end position="444"/>
    </location>
</feature>
<dbReference type="PANTHER" id="PTHR30026">
    <property type="entry name" value="OUTER MEMBRANE PROTEIN TOLC"/>
    <property type="match status" value="1"/>
</dbReference>
<dbReference type="Pfam" id="PF02321">
    <property type="entry name" value="OEP"/>
    <property type="match status" value="2"/>
</dbReference>
<reference evidence="10" key="1">
    <citation type="submission" date="2022-05" db="EMBL/GenBank/DDBJ databases">
        <title>An RpoN-dependent PEP-CTERM gene is involved in floc formation of an Aquincola tertiaricarbonis strain.</title>
        <authorList>
            <person name="Qiu D."/>
            <person name="Xia M."/>
        </authorList>
    </citation>
    <scope>NUCLEOTIDE SEQUENCE</scope>
    <source>
        <strain evidence="10">RN12</strain>
    </source>
</reference>
<dbReference type="NCBIfam" id="TIGR01844">
    <property type="entry name" value="type_I_sec_TolC"/>
    <property type="match status" value="1"/>
</dbReference>
<evidence type="ECO:0000256" key="8">
    <source>
        <dbReference type="SAM" id="Coils"/>
    </source>
</evidence>
<proteinExistence type="inferred from homology"/>
<gene>
    <name evidence="10" type="ORF">MW290_18760</name>
</gene>
<feature type="signal peptide" evidence="9">
    <location>
        <begin position="1"/>
        <end position="29"/>
    </location>
</feature>
<evidence type="ECO:0000256" key="7">
    <source>
        <dbReference type="ARBA" id="ARBA00023237"/>
    </source>
</evidence>
<accession>A0ABY4SFX5</accession>
<keyword evidence="6" id="KW-0472">Membrane</keyword>
<evidence type="ECO:0000256" key="3">
    <source>
        <dbReference type="ARBA" id="ARBA00022448"/>
    </source>
</evidence>
<keyword evidence="8" id="KW-0175">Coiled coil</keyword>
<evidence type="ECO:0000256" key="4">
    <source>
        <dbReference type="ARBA" id="ARBA00022452"/>
    </source>
</evidence>
<dbReference type="SUPFAM" id="SSF56954">
    <property type="entry name" value="Outer membrane efflux proteins (OEP)"/>
    <property type="match status" value="1"/>
</dbReference>
<evidence type="ECO:0000256" key="9">
    <source>
        <dbReference type="SAM" id="SignalP"/>
    </source>
</evidence>
<evidence type="ECO:0000256" key="1">
    <source>
        <dbReference type="ARBA" id="ARBA00004442"/>
    </source>
</evidence>
<keyword evidence="3" id="KW-0813">Transport</keyword>
<evidence type="ECO:0000256" key="2">
    <source>
        <dbReference type="ARBA" id="ARBA00007613"/>
    </source>
</evidence>
<organism evidence="10 11">
    <name type="scientific">Aquincola tertiaricarbonis</name>
    <dbReference type="NCBI Taxonomy" id="391953"/>
    <lineage>
        <taxon>Bacteria</taxon>
        <taxon>Pseudomonadati</taxon>
        <taxon>Pseudomonadota</taxon>
        <taxon>Betaproteobacteria</taxon>
        <taxon>Burkholderiales</taxon>
        <taxon>Sphaerotilaceae</taxon>
        <taxon>Aquincola</taxon>
    </lineage>
</organism>
<dbReference type="InterPro" id="IPR010130">
    <property type="entry name" value="T1SS_OMP_TolC"/>
</dbReference>